<dbReference type="GO" id="GO:0005829">
    <property type="term" value="C:cytosol"/>
    <property type="evidence" value="ECO:0007669"/>
    <property type="project" value="TreeGrafter"/>
</dbReference>
<dbReference type="Proteomes" id="UP000051295">
    <property type="component" value="Unassembled WGS sequence"/>
</dbReference>
<evidence type="ECO:0000259" key="1">
    <source>
        <dbReference type="Pfam" id="PF03358"/>
    </source>
</evidence>
<keyword evidence="3" id="KW-1185">Reference proteome</keyword>
<feature type="domain" description="NADPH-dependent FMN reductase-like" evidence="1">
    <location>
        <begin position="7"/>
        <end position="150"/>
    </location>
</feature>
<evidence type="ECO:0000313" key="2">
    <source>
        <dbReference type="EMBL" id="KRS13244.1"/>
    </source>
</evidence>
<dbReference type="InterPro" id="IPR005025">
    <property type="entry name" value="FMN_Rdtase-like_dom"/>
</dbReference>
<evidence type="ECO:0000313" key="3">
    <source>
        <dbReference type="Proteomes" id="UP000051295"/>
    </source>
</evidence>
<dbReference type="PANTHER" id="PTHR30543:SF21">
    <property type="entry name" value="NAD(P)H-DEPENDENT FMN REDUCTASE LOT6"/>
    <property type="match status" value="1"/>
</dbReference>
<dbReference type="PATRIC" id="fig|1641875.4.peg.3988"/>
<dbReference type="PANTHER" id="PTHR30543">
    <property type="entry name" value="CHROMATE REDUCTASE"/>
    <property type="match status" value="1"/>
</dbReference>
<dbReference type="OrthoDB" id="9812295at2"/>
<dbReference type="GO" id="GO:0016491">
    <property type="term" value="F:oxidoreductase activity"/>
    <property type="evidence" value="ECO:0007669"/>
    <property type="project" value="InterPro"/>
</dbReference>
<dbReference type="STRING" id="1641875.XM53_07935"/>
<dbReference type="AlphaFoldDB" id="A0A0T5NWN7"/>
<dbReference type="SUPFAM" id="SSF52218">
    <property type="entry name" value="Flavoproteins"/>
    <property type="match status" value="1"/>
</dbReference>
<dbReference type="InterPro" id="IPR050712">
    <property type="entry name" value="NAD(P)H-dep_reductase"/>
</dbReference>
<proteinExistence type="predicted"/>
<sequence>MTKTLNFAAISGSLRKGSHSTSVADTLQELVPEGVTVTRHDIDDIPLYNEDIKDGDTSPQAVRDLAGKLAAADAIIVVSPEYNRGTSGVLKNTIDWMSKEPNAPFSGKPTLIITQSPGATAGLTAHYDLRQVLSVINASVQPGFEIAIGGSAGKIEDGKLTDSDTRDFITKQLKRLTETAKG</sequence>
<dbReference type="Pfam" id="PF03358">
    <property type="entry name" value="FMN_red"/>
    <property type="match status" value="1"/>
</dbReference>
<comment type="caution">
    <text evidence="2">The sequence shown here is derived from an EMBL/GenBank/DDBJ whole genome shotgun (WGS) entry which is preliminary data.</text>
</comment>
<organism evidence="2 3">
    <name type="scientific">Roseovarius atlanticus</name>
    <dbReference type="NCBI Taxonomy" id="1641875"/>
    <lineage>
        <taxon>Bacteria</taxon>
        <taxon>Pseudomonadati</taxon>
        <taxon>Pseudomonadota</taxon>
        <taxon>Alphaproteobacteria</taxon>
        <taxon>Rhodobacterales</taxon>
        <taxon>Roseobacteraceae</taxon>
        <taxon>Roseovarius</taxon>
    </lineage>
</organism>
<dbReference type="Gene3D" id="3.40.50.360">
    <property type="match status" value="1"/>
</dbReference>
<dbReference type="GO" id="GO:0010181">
    <property type="term" value="F:FMN binding"/>
    <property type="evidence" value="ECO:0007669"/>
    <property type="project" value="TreeGrafter"/>
</dbReference>
<dbReference type="RefSeq" id="WP_160321375.1">
    <property type="nucleotide sequence ID" value="NZ_LAXJ01000007.1"/>
</dbReference>
<accession>A0A0T5NWN7</accession>
<reference evidence="2 3" key="1">
    <citation type="submission" date="2015-04" db="EMBL/GenBank/DDBJ databases">
        <title>The draft genome sequence of Roseovarius sp.R12b.</title>
        <authorList>
            <person name="Li G."/>
            <person name="Lai Q."/>
            <person name="Shao Z."/>
            <person name="Yan P."/>
        </authorList>
    </citation>
    <scope>NUCLEOTIDE SEQUENCE [LARGE SCALE GENOMIC DNA]</scope>
    <source>
        <strain evidence="2 3">R12B</strain>
    </source>
</reference>
<protein>
    <recommendedName>
        <fullName evidence="1">NADPH-dependent FMN reductase-like domain-containing protein</fullName>
    </recommendedName>
</protein>
<dbReference type="EMBL" id="LAXJ01000007">
    <property type="protein sequence ID" value="KRS13244.1"/>
    <property type="molecule type" value="Genomic_DNA"/>
</dbReference>
<gene>
    <name evidence="2" type="ORF">XM53_07935</name>
</gene>
<dbReference type="InterPro" id="IPR029039">
    <property type="entry name" value="Flavoprotein-like_sf"/>
</dbReference>
<name>A0A0T5NWN7_9RHOB</name>